<evidence type="ECO:0000313" key="2">
    <source>
        <dbReference type="EMBL" id="CAF1518794.1"/>
    </source>
</evidence>
<protein>
    <recommendedName>
        <fullName evidence="1">Transposase Tc1-like domain-containing protein</fullName>
    </recommendedName>
</protein>
<dbReference type="GO" id="GO:0003677">
    <property type="term" value="F:DNA binding"/>
    <property type="evidence" value="ECO:0007669"/>
    <property type="project" value="InterPro"/>
</dbReference>
<gene>
    <name evidence="3" type="ORF">JXQ802_LOCUS56081</name>
    <name evidence="2" type="ORF">PYM288_LOCUS39530</name>
</gene>
<dbReference type="GO" id="GO:0015074">
    <property type="term" value="P:DNA integration"/>
    <property type="evidence" value="ECO:0007669"/>
    <property type="project" value="InterPro"/>
</dbReference>
<name>A0A815UP78_9BILA</name>
<organism evidence="2 4">
    <name type="scientific">Rotaria sordida</name>
    <dbReference type="NCBI Taxonomy" id="392033"/>
    <lineage>
        <taxon>Eukaryota</taxon>
        <taxon>Metazoa</taxon>
        <taxon>Spiralia</taxon>
        <taxon>Gnathifera</taxon>
        <taxon>Rotifera</taxon>
        <taxon>Eurotatoria</taxon>
        <taxon>Bdelloidea</taxon>
        <taxon>Philodinida</taxon>
        <taxon>Philodinidae</taxon>
        <taxon>Rotaria</taxon>
    </lineage>
</organism>
<dbReference type="EMBL" id="CAJNOH010010931">
    <property type="protein sequence ID" value="CAF1518794.1"/>
    <property type="molecule type" value="Genomic_DNA"/>
</dbReference>
<evidence type="ECO:0000313" key="4">
    <source>
        <dbReference type="Proteomes" id="UP000663854"/>
    </source>
</evidence>
<dbReference type="AlphaFoldDB" id="A0A815UP78"/>
<dbReference type="SUPFAM" id="SSF46689">
    <property type="entry name" value="Homeodomain-like"/>
    <property type="match status" value="1"/>
</dbReference>
<reference evidence="2" key="1">
    <citation type="submission" date="2021-02" db="EMBL/GenBank/DDBJ databases">
        <authorList>
            <person name="Nowell W R."/>
        </authorList>
    </citation>
    <scope>NUCLEOTIDE SEQUENCE</scope>
</reference>
<accession>A0A815UP78</accession>
<dbReference type="Gene3D" id="3.30.420.10">
    <property type="entry name" value="Ribonuclease H-like superfamily/Ribonuclease H"/>
    <property type="match status" value="1"/>
</dbReference>
<dbReference type="Proteomes" id="UP000663854">
    <property type="component" value="Unassembled WGS sequence"/>
</dbReference>
<evidence type="ECO:0000313" key="5">
    <source>
        <dbReference type="Proteomes" id="UP000663870"/>
    </source>
</evidence>
<evidence type="ECO:0000259" key="1">
    <source>
        <dbReference type="Pfam" id="PF01498"/>
    </source>
</evidence>
<dbReference type="InterPro" id="IPR002492">
    <property type="entry name" value="Transposase_Tc1-like"/>
</dbReference>
<dbReference type="InterPro" id="IPR009057">
    <property type="entry name" value="Homeodomain-like_sf"/>
</dbReference>
<feature type="domain" description="Transposase Tc1-like" evidence="1">
    <location>
        <begin position="77"/>
        <end position="139"/>
    </location>
</feature>
<sequence length="193" mass="22807">MNRHLTVGERWRVISLRLDQGLDFHDIAHRINCTHQTVHNILQLFHETNDVVEREGRGGGNSLNDDDIHILRHLFYRYPNDTSSQLNNRFYRQTGHIITSRTIRNYRRLLGFHPVRARIQPSLNQRHADDQLAFCQQHIHDDWGQIIFADEKIFEVDTSGIVYWIPYGRPRPTTFRSIMDTARANHISFIVKS</sequence>
<dbReference type="EMBL" id="CAJNOL010012764">
    <property type="protein sequence ID" value="CAF1661110.1"/>
    <property type="molecule type" value="Genomic_DNA"/>
</dbReference>
<dbReference type="Pfam" id="PF01498">
    <property type="entry name" value="HTH_Tnp_Tc3_2"/>
    <property type="match status" value="1"/>
</dbReference>
<proteinExistence type="predicted"/>
<dbReference type="Proteomes" id="UP000663870">
    <property type="component" value="Unassembled WGS sequence"/>
</dbReference>
<evidence type="ECO:0000313" key="3">
    <source>
        <dbReference type="EMBL" id="CAF1661110.1"/>
    </source>
</evidence>
<comment type="caution">
    <text evidence="2">The sequence shown here is derived from an EMBL/GenBank/DDBJ whole genome shotgun (WGS) entry which is preliminary data.</text>
</comment>
<keyword evidence="5" id="KW-1185">Reference proteome</keyword>
<dbReference type="InterPro" id="IPR036397">
    <property type="entry name" value="RNaseH_sf"/>
</dbReference>
<dbReference type="GO" id="GO:0006313">
    <property type="term" value="P:DNA transposition"/>
    <property type="evidence" value="ECO:0007669"/>
    <property type="project" value="InterPro"/>
</dbReference>